<evidence type="ECO:0000313" key="3">
    <source>
        <dbReference type="EMBL" id="CAL6078800.1"/>
    </source>
</evidence>
<comment type="caution">
    <text evidence="2">The sequence shown here is derived from an EMBL/GenBank/DDBJ whole genome shotgun (WGS) entry which is preliminary data.</text>
</comment>
<dbReference type="Pfam" id="PF03178">
    <property type="entry name" value="CPSF_A"/>
    <property type="match status" value="1"/>
</dbReference>
<dbReference type="Proteomes" id="UP001642409">
    <property type="component" value="Unassembled WGS sequence"/>
</dbReference>
<dbReference type="Gene3D" id="2.130.10.10">
    <property type="entry name" value="YVTN repeat-like/Quinoprotein amine dehydrogenase"/>
    <property type="match status" value="2"/>
</dbReference>
<feature type="domain" description="RSE1/DDB1/CPSF1 C-terminal" evidence="1">
    <location>
        <begin position="1258"/>
        <end position="1520"/>
    </location>
</feature>
<evidence type="ECO:0000313" key="4">
    <source>
        <dbReference type="Proteomes" id="UP001642409"/>
    </source>
</evidence>
<organism evidence="2">
    <name type="scientific">Hexamita inflata</name>
    <dbReference type="NCBI Taxonomy" id="28002"/>
    <lineage>
        <taxon>Eukaryota</taxon>
        <taxon>Metamonada</taxon>
        <taxon>Diplomonadida</taxon>
        <taxon>Hexamitidae</taxon>
        <taxon>Hexamitinae</taxon>
        <taxon>Hexamita</taxon>
    </lineage>
</organism>
<dbReference type="EMBL" id="CAXDID020000336">
    <property type="protein sequence ID" value="CAL6078800.1"/>
    <property type="molecule type" value="Genomic_DNA"/>
</dbReference>
<evidence type="ECO:0000259" key="1">
    <source>
        <dbReference type="Pfam" id="PF03178"/>
    </source>
</evidence>
<accession>A0AA86UVK6</accession>
<proteinExistence type="predicted"/>
<dbReference type="InterPro" id="IPR004871">
    <property type="entry name" value="RSE1/DDB1/CPSF1_C"/>
</dbReference>
<gene>
    <name evidence="3" type="ORF">HINF_LOCUS59079</name>
    <name evidence="2" type="ORF">HINF_LOCUS61200</name>
</gene>
<protein>
    <recommendedName>
        <fullName evidence="1">RSE1/DDB1/CPSF1 C-terminal domain-containing protein</fullName>
    </recommendedName>
</protein>
<evidence type="ECO:0000313" key="2">
    <source>
        <dbReference type="EMBL" id="CAI9973555.1"/>
    </source>
</evidence>
<dbReference type="GO" id="GO:0003676">
    <property type="term" value="F:nucleic acid binding"/>
    <property type="evidence" value="ECO:0007669"/>
    <property type="project" value="InterPro"/>
</dbReference>
<dbReference type="EMBL" id="CATOUU010001124">
    <property type="protein sequence ID" value="CAI9973555.1"/>
    <property type="molecule type" value="Genomic_DNA"/>
</dbReference>
<reference evidence="3 4" key="2">
    <citation type="submission" date="2024-07" db="EMBL/GenBank/DDBJ databases">
        <authorList>
            <person name="Akdeniz Z."/>
        </authorList>
    </citation>
    <scope>NUCLEOTIDE SEQUENCE [LARGE SCALE GENOMIC DNA]</scope>
</reference>
<sequence>MPNPVAYPHQTVTPAGITLSKKLGQQLFVARSSILEIYDILNNGTQLSFYTNHQFQARILFLDTYQHFILVGFQTHLMLLDKQLNQIKTFDTIPPSEQLIYTDIQYCFCKPDIVVTASSHNTLTFIHLGLQKSQSVQFKSGKIISIAAHEQYLAILAQTQYLDPGNVMHNFKNLRSNYVTIFSTHNSHVTETQKLTQLPFDSYKIVDAPHGFLILAPRQIIFKRFKQTDLRLRFAYLYEETDADCDQIIEYFKIFKDEINFDFMNLMKNKVYNSLNDNILKENELIQTINQEKIVKVPSQLIPGSPALTQAETFKYYGYSSDEINMKYSQVCNILGNFPTFDFTLEAELFSNNKKYVGPKTCLQQFDQIPPINQAQTVFLSESELLIANDQGILYSVIFDDTGVRILPILMADPSQALWNEMIVNSMTVLGQSFAVDHFDKKKDKQLSYQVLMGSSVGDSYIQQFQISYAVPEPGYYTDFRQSHEISDDQFRQQLYYELKNACKIINIKKEVKQESVEEHEIINVDFAGQKLQFTKKQYDNLFNIKPAQFKPSNILQIARADGEESFETIKHLISKIINVIPSLSGVVDSCTTQRKHTTFVQNQVALLHHSGAIQRINQQISLEGCQLLDKVFNDQIGQMHLIQEDAATKEAFILVVRKLSAEVVKVTQKQNKVEITDKCEYNDLNTTQLVLCCKKIGQNLVIITQFEMKIYVNFSKKPIIVPYEYDDIALCASIVNNTCLICFDNHVLVYQVGRQGEKISSWTFILEDFLEVKDCQITSAQLFSGALNLSYHFTHTRINYEYYITVITSDSVVHIFGILKDKPEFVGCFSPFLLQKGKTEFQDIIDFIPADSDDFEQNKLMIPLERQINDEFFALIYSQIWFKKSGQNMYVFCSQKGAGIICYQLFERKIKLVKSLSQFLFRAKYLEDRFAFPYRENKKEFRLLQQEPFREVVVDDTEVLFIGYPTPNHQSEPISFAVVPTLHGAVSFYQVGKQPCKIKAGSLSVLLQTTFPPRQILQLSFGFIALVDSQQLIQKDYQLAPKIARLHFFSKFNFGSVRSSLDYNLSRTMSNLQIKPLVYLSSFSVNGFNVQRQILHLPFTVSRFAYNARTNAFVVVSSTQRFEVRPVHSITKDEVANIRIFDTVETYEDRMDSQQLAEFCHKILPRDPAPFNSFSRFNHEHLFLVENNAICDHQPLDIMRTEHVNSLVSDSIWSKYPQVFGKHWQGSYKPVDQYGRVDRRRKNDDREKRAEILERYQLTEEFRELIFLGTGYVMGGFNKEYGKISVLTVEQVNEEYLKNETQQLKFIKESGMVQQVNNSRIQQGTKLALNRVTQEEIQNAATSIVAFPKSKCILVAESKQVNGYYLTDAQKLEKCEQQPGYSYILEMKRFQDYLLISDAICDTKLHVFRDKGKRLSEFSSLSKQIRVLNQDFLINQFLEEIFCVCACKDQIGIYSYKYDTDQFYKKERLAIEQVIQHPETVTKVLKVQTAQAEPTKLDSGIASLVVSAEGGIIQLIPIPVEVCEIIGYQKTIMKAANSFHFFDINQHQGVYLVEEWQNIDIADKIVLLGKILTSRGAW</sequence>
<keyword evidence="4" id="KW-1185">Reference proteome</keyword>
<dbReference type="GO" id="GO:0005634">
    <property type="term" value="C:nucleus"/>
    <property type="evidence" value="ECO:0007669"/>
    <property type="project" value="InterPro"/>
</dbReference>
<name>A0AA86UVK6_9EUKA</name>
<dbReference type="InterPro" id="IPR015943">
    <property type="entry name" value="WD40/YVTN_repeat-like_dom_sf"/>
</dbReference>
<reference evidence="2" key="1">
    <citation type="submission" date="2023-06" db="EMBL/GenBank/DDBJ databases">
        <authorList>
            <person name="Kurt Z."/>
        </authorList>
    </citation>
    <scope>NUCLEOTIDE SEQUENCE</scope>
</reference>